<keyword evidence="1" id="KW-0472">Membrane</keyword>
<organism evidence="2 3">
    <name type="scientific">Triparma laevis f. inornata</name>
    <dbReference type="NCBI Taxonomy" id="1714386"/>
    <lineage>
        <taxon>Eukaryota</taxon>
        <taxon>Sar</taxon>
        <taxon>Stramenopiles</taxon>
        <taxon>Ochrophyta</taxon>
        <taxon>Bolidophyceae</taxon>
        <taxon>Parmales</taxon>
        <taxon>Triparmaceae</taxon>
        <taxon>Triparma</taxon>
    </lineage>
</organism>
<protein>
    <submittedName>
        <fullName evidence="2">Uncharacterized protein</fullName>
    </submittedName>
</protein>
<reference evidence="3" key="1">
    <citation type="journal article" date="2023" name="Commun. Biol.">
        <title>Genome analysis of Parmales, the sister group of diatoms, reveals the evolutionary specialization of diatoms from phago-mixotrophs to photoautotrophs.</title>
        <authorList>
            <person name="Ban H."/>
            <person name="Sato S."/>
            <person name="Yoshikawa S."/>
            <person name="Yamada K."/>
            <person name="Nakamura Y."/>
            <person name="Ichinomiya M."/>
            <person name="Sato N."/>
            <person name="Blanc-Mathieu R."/>
            <person name="Endo H."/>
            <person name="Kuwata A."/>
            <person name="Ogata H."/>
        </authorList>
    </citation>
    <scope>NUCLEOTIDE SEQUENCE [LARGE SCALE GENOMIC DNA]</scope>
</reference>
<dbReference type="AlphaFoldDB" id="A0A9W7EKW6"/>
<evidence type="ECO:0000256" key="1">
    <source>
        <dbReference type="SAM" id="Phobius"/>
    </source>
</evidence>
<keyword evidence="1" id="KW-1133">Transmembrane helix</keyword>
<proteinExistence type="predicted"/>
<accession>A0A9W7EKW6</accession>
<evidence type="ECO:0000313" key="2">
    <source>
        <dbReference type="EMBL" id="GMH82848.1"/>
    </source>
</evidence>
<dbReference type="EMBL" id="BLQM01000319">
    <property type="protein sequence ID" value="GMH82848.1"/>
    <property type="molecule type" value="Genomic_DNA"/>
</dbReference>
<keyword evidence="1" id="KW-0812">Transmembrane</keyword>
<dbReference type="Proteomes" id="UP001162640">
    <property type="component" value="Unassembled WGS sequence"/>
</dbReference>
<evidence type="ECO:0000313" key="3">
    <source>
        <dbReference type="Proteomes" id="UP001162640"/>
    </source>
</evidence>
<comment type="caution">
    <text evidence="2">The sequence shown here is derived from an EMBL/GenBank/DDBJ whole genome shotgun (WGS) entry which is preliminary data.</text>
</comment>
<feature type="transmembrane region" description="Helical" evidence="1">
    <location>
        <begin position="78"/>
        <end position="99"/>
    </location>
</feature>
<gene>
    <name evidence="2" type="ORF">TL16_g09404</name>
</gene>
<sequence>MWDNVGSNTCWAPYSCTGSTCTPVGIYDGCFDSGGGFHCNNQQDTSASVGDCGSARTFVKDGEPQTIELPVETRKGVVAVQGGGGAIAGAGVLGALLFARAKRSKKRAPAGVENKGVEVI</sequence>
<name>A0A9W7EKW6_9STRA</name>